<comment type="similarity">
    <text evidence="1">Belongs to the major facilitator superfamily. Phosphate:H(+) symporter (TC 2.A.1.9) family.</text>
</comment>
<feature type="transmembrane region" description="Helical" evidence="2">
    <location>
        <begin position="12"/>
        <end position="36"/>
    </location>
</feature>
<evidence type="ECO:0000313" key="4">
    <source>
        <dbReference type="EMBL" id="WOG99693.1"/>
    </source>
</evidence>
<keyword evidence="2" id="KW-1133">Transmembrane helix</keyword>
<dbReference type="EMBL" id="LNRQ01000005">
    <property type="protein sequence ID" value="KZM93420.1"/>
    <property type="molecule type" value="Genomic_DNA"/>
</dbReference>
<keyword evidence="2" id="KW-0472">Membrane</keyword>
<dbReference type="Gene3D" id="1.20.1250.20">
    <property type="entry name" value="MFS general substrate transporter like domains"/>
    <property type="match status" value="1"/>
</dbReference>
<organism evidence="3">
    <name type="scientific">Daucus carota subsp. sativus</name>
    <name type="common">Carrot</name>
    <dbReference type="NCBI Taxonomy" id="79200"/>
    <lineage>
        <taxon>Eukaryota</taxon>
        <taxon>Viridiplantae</taxon>
        <taxon>Streptophyta</taxon>
        <taxon>Embryophyta</taxon>
        <taxon>Tracheophyta</taxon>
        <taxon>Spermatophyta</taxon>
        <taxon>Magnoliopsida</taxon>
        <taxon>eudicotyledons</taxon>
        <taxon>Gunneridae</taxon>
        <taxon>Pentapetalae</taxon>
        <taxon>asterids</taxon>
        <taxon>campanulids</taxon>
        <taxon>Apiales</taxon>
        <taxon>Apiaceae</taxon>
        <taxon>Apioideae</taxon>
        <taxon>Scandiceae</taxon>
        <taxon>Daucinae</taxon>
        <taxon>Daucus</taxon>
        <taxon>Daucus sect. Daucus</taxon>
    </lineage>
</organism>
<keyword evidence="2" id="KW-0812">Transmembrane</keyword>
<protein>
    <submittedName>
        <fullName evidence="3">Uncharacterized protein</fullName>
    </submittedName>
</protein>
<accession>A0A162A0X2</accession>
<evidence type="ECO:0000313" key="5">
    <source>
        <dbReference type="Proteomes" id="UP000077755"/>
    </source>
</evidence>
<reference evidence="4" key="2">
    <citation type="submission" date="2022-03" db="EMBL/GenBank/DDBJ databases">
        <title>Draft title - Genomic analysis of global carrot germplasm unveils the trajectory of domestication and the origin of high carotenoid orange carrot.</title>
        <authorList>
            <person name="Iorizzo M."/>
            <person name="Ellison S."/>
            <person name="Senalik D."/>
            <person name="Macko-Podgorni A."/>
            <person name="Grzebelus D."/>
            <person name="Bostan H."/>
            <person name="Rolling W."/>
            <person name="Curaba J."/>
            <person name="Simon P."/>
        </authorList>
    </citation>
    <scope>NUCLEOTIDE SEQUENCE</scope>
    <source>
        <tissue evidence="4">Leaf</tissue>
    </source>
</reference>
<evidence type="ECO:0000256" key="2">
    <source>
        <dbReference type="SAM" id="Phobius"/>
    </source>
</evidence>
<dbReference type="Proteomes" id="UP000077755">
    <property type="component" value="Chromosome 5"/>
</dbReference>
<evidence type="ECO:0000313" key="3">
    <source>
        <dbReference type="EMBL" id="KZM93420.1"/>
    </source>
</evidence>
<dbReference type="Gramene" id="KZM93420">
    <property type="protein sequence ID" value="KZM93420"/>
    <property type="gene ID" value="DCAR_016665"/>
</dbReference>
<dbReference type="InterPro" id="IPR036259">
    <property type="entry name" value="MFS_trans_sf"/>
</dbReference>
<dbReference type="EMBL" id="CP093347">
    <property type="protein sequence ID" value="WOG99693.1"/>
    <property type="molecule type" value="Genomic_DNA"/>
</dbReference>
<dbReference type="AlphaFoldDB" id="A0A162A0X2"/>
<evidence type="ECO:0000256" key="1">
    <source>
        <dbReference type="ARBA" id="ARBA00044504"/>
    </source>
</evidence>
<proteinExistence type="inferred from homology"/>
<reference evidence="3" key="1">
    <citation type="journal article" date="2016" name="Nat. Genet.">
        <title>A high-quality carrot genome assembly provides new insights into carotenoid accumulation and asterid genome evolution.</title>
        <authorList>
            <person name="Iorizzo M."/>
            <person name="Ellison S."/>
            <person name="Senalik D."/>
            <person name="Zeng P."/>
            <person name="Satapoomin P."/>
            <person name="Huang J."/>
            <person name="Bowman M."/>
            <person name="Iovene M."/>
            <person name="Sanseverino W."/>
            <person name="Cavagnaro P."/>
            <person name="Yildiz M."/>
            <person name="Macko-Podgorni A."/>
            <person name="Moranska E."/>
            <person name="Grzebelus E."/>
            <person name="Grzebelus D."/>
            <person name="Ashrafi H."/>
            <person name="Zheng Z."/>
            <person name="Cheng S."/>
            <person name="Spooner D."/>
            <person name="Van Deynze A."/>
            <person name="Simon P."/>
        </authorList>
    </citation>
    <scope>NUCLEOTIDE SEQUENCE [LARGE SCALE GENOMIC DNA]</scope>
    <source>
        <tissue evidence="3">Leaf</tissue>
    </source>
</reference>
<name>A0A162A0X2_DAUCS</name>
<gene>
    <name evidence="3" type="ORF">DCAR_016665</name>
    <name evidence="4" type="ORF">DCAR_0519048</name>
</gene>
<sequence length="85" mass="9215">MLKLKEWDFPNSGAATANVNAWSGAAMFTLLLGAFIADSYLALSMIIVASFLYVLAFIWVLDCSKECKIAKGLDLSRLIIAKLGV</sequence>
<feature type="transmembrane region" description="Helical" evidence="2">
    <location>
        <begin position="42"/>
        <end position="61"/>
    </location>
</feature>
<keyword evidence="5" id="KW-1185">Reference proteome</keyword>